<dbReference type="GO" id="GO:0051301">
    <property type="term" value="P:cell division"/>
    <property type="evidence" value="ECO:0007669"/>
    <property type="project" value="UniProtKB-KW"/>
</dbReference>
<dbReference type="AlphaFoldDB" id="A0A1L6TFG9"/>
<dbReference type="OrthoDB" id="5616586at2"/>
<gene>
    <name evidence="1" type="ORF">KU39_3011</name>
</gene>
<evidence type="ECO:0000313" key="2">
    <source>
        <dbReference type="Proteomes" id="UP000029558"/>
    </source>
</evidence>
<evidence type="ECO:0000313" key="1">
    <source>
        <dbReference type="EMBL" id="ALB24184.1"/>
    </source>
</evidence>
<accession>A0A1L6TFG9</accession>
<organism evidence="1 2">
    <name type="scientific">Piscirickettsia salmonis</name>
    <dbReference type="NCBI Taxonomy" id="1238"/>
    <lineage>
        <taxon>Bacteria</taxon>
        <taxon>Pseudomonadati</taxon>
        <taxon>Pseudomonadota</taxon>
        <taxon>Gammaproteobacteria</taxon>
        <taxon>Thiotrichales</taxon>
        <taxon>Piscirickettsiaceae</taxon>
        <taxon>Piscirickettsia</taxon>
    </lineage>
</organism>
<keyword evidence="1" id="KW-0131">Cell cycle</keyword>
<protein>
    <submittedName>
        <fullName evidence="1">Cell division protein</fullName>
    </submittedName>
</protein>
<proteinExistence type="predicted"/>
<name>A0A1L6TFG9_PISSA</name>
<reference evidence="1 2" key="1">
    <citation type="journal article" date="2014" name="Genome Announc.">
        <title>Comparative Genome Analysis of Two Isolates of the Fish Pathogen Piscirickettsia salmonis from Different Hosts Reveals Major Differences in Virulence-Associated Secretion Systems.</title>
        <authorList>
            <person name="Bohle H."/>
            <person name="Henriquez P."/>
            <person name="Grothusen H."/>
            <person name="Navas E."/>
            <person name="Sandoval A."/>
            <person name="Bustamante F."/>
            <person name="Bustos P."/>
            <person name="Mancilla M."/>
        </authorList>
    </citation>
    <scope>NUCLEOTIDE SEQUENCE [LARGE SCALE GENOMIC DNA]</scope>
    <source>
        <strain evidence="2">B1-32597</strain>
    </source>
</reference>
<dbReference type="Proteomes" id="UP000029558">
    <property type="component" value="Chromosome"/>
</dbReference>
<dbReference type="RefSeq" id="WP_017377542.1">
    <property type="nucleotide sequence ID" value="NZ_CP012508.1"/>
</dbReference>
<dbReference type="EMBL" id="CP012508">
    <property type="protein sequence ID" value="ALB24184.1"/>
    <property type="molecule type" value="Genomic_DNA"/>
</dbReference>
<sequence>MNRKHYNGLAVSMLALSALIVQPLFAASAQMQIHARVIHAQDANALLQQPIVVQALRSGQANLQQTQLLPSKVAVKVNIRPGVEKGVRQVILINH</sequence>
<keyword evidence="1" id="KW-0132">Cell division</keyword>